<proteinExistence type="inferred from homology"/>
<dbReference type="InterPro" id="IPR011707">
    <property type="entry name" value="Cu-oxidase-like_N"/>
</dbReference>
<dbReference type="PANTHER" id="PTHR11709">
    <property type="entry name" value="MULTI-COPPER OXIDASE"/>
    <property type="match status" value="1"/>
</dbReference>
<dbReference type="PROSITE" id="PS00080">
    <property type="entry name" value="MULTICOPPER_OXIDASE2"/>
    <property type="match status" value="1"/>
</dbReference>
<dbReference type="CDD" id="cd13905">
    <property type="entry name" value="CuRO_3_tcLLC2_insect_like"/>
    <property type="match status" value="1"/>
</dbReference>
<dbReference type="Pfam" id="PF07731">
    <property type="entry name" value="Cu-oxidase_2"/>
    <property type="match status" value="1"/>
</dbReference>
<dbReference type="AlphaFoldDB" id="E2BAD8"/>
<dbReference type="PROSITE" id="PS00079">
    <property type="entry name" value="MULTICOPPER_OXIDASE1"/>
    <property type="match status" value="1"/>
</dbReference>
<dbReference type="PANTHER" id="PTHR11709:SF232">
    <property type="entry name" value="STRAW, ISOFORM G"/>
    <property type="match status" value="1"/>
</dbReference>
<protein>
    <submittedName>
        <fullName evidence="7">Laccase</fullName>
    </submittedName>
</protein>
<dbReference type="CDD" id="cd13884">
    <property type="entry name" value="CuRO_2_tcLCC_insect_like"/>
    <property type="match status" value="1"/>
</dbReference>
<feature type="non-terminal residue" evidence="7">
    <location>
        <position position="1"/>
    </location>
</feature>
<sequence>SCECCISDGFEKTILAINRMLPGPSIHVCLGDTIIVDLKNAAEGIEATIHWHGVFQKGFQYYDGVPYVTQCPIHSNSIFRYKFKANNAGTHFYHSHESTFLMDGQYGALIIRDPEDPSLDTYDEDLPEHVIIISDLFHEFSLERFPGRYRSKQGQVPDNILINGRGTWTNQETNKTTAVPLSTFRVESGKVYRFRMINACGTVCPVTLTIENHTLQIIATDGENVEPELVTEINSASGERYDFKINASKVGGQYWIHVRGSGECENEGLYQLAHLIYDNSPESSLSPRPGYSGPPQSENIVINPLNSTNCEIDRCIHHLRKIYSPKEDKIPLNVSADVTLLLSFNFFDLDPPEYMNLFNRNTSEDYQKFFVAIDKSHLISMINNISYQDPPSPLILQSSILQSKYADKYGSQSICTDNSISSTCTNPCMCTHVLSIPYGALVDIMVIDKDPVPNVNHPFHLHGYSFCVIYSGQFDNTTDTNNKLDMLNLLEDHSKRMQNGEYNCGPKDTVIVPNSGYVILRFKANNPGWWFFHCHFVWHTVTGMNVVIHVGTEEDLPPIPPHFPIC</sequence>
<dbReference type="Gene3D" id="2.60.40.420">
    <property type="entry name" value="Cupredoxins - blue copper proteins"/>
    <property type="match status" value="3"/>
</dbReference>
<evidence type="ECO:0000259" key="4">
    <source>
        <dbReference type="Pfam" id="PF00394"/>
    </source>
</evidence>
<dbReference type="InterPro" id="IPR011706">
    <property type="entry name" value="Cu-oxidase_C"/>
</dbReference>
<dbReference type="InterPro" id="IPR001117">
    <property type="entry name" value="Cu-oxidase_2nd"/>
</dbReference>
<dbReference type="GO" id="GO:0006826">
    <property type="term" value="P:iron ion transport"/>
    <property type="evidence" value="ECO:0007669"/>
    <property type="project" value="TreeGrafter"/>
</dbReference>
<evidence type="ECO:0000313" key="8">
    <source>
        <dbReference type="Proteomes" id="UP000008237"/>
    </source>
</evidence>
<dbReference type="EMBL" id="GL446704">
    <property type="protein sequence ID" value="EFN87342.1"/>
    <property type="molecule type" value="Genomic_DNA"/>
</dbReference>
<gene>
    <name evidence="7" type="ORF">EAI_07108</name>
</gene>
<dbReference type="InterPro" id="IPR002355">
    <property type="entry name" value="Cu_oxidase_Cu_BS"/>
</dbReference>
<dbReference type="Pfam" id="PF07732">
    <property type="entry name" value="Cu-oxidase_3"/>
    <property type="match status" value="1"/>
</dbReference>
<evidence type="ECO:0000313" key="7">
    <source>
        <dbReference type="EMBL" id="EFN87342.1"/>
    </source>
</evidence>
<reference evidence="7 8" key="1">
    <citation type="journal article" date="2010" name="Science">
        <title>Genomic comparison of the ants Camponotus floridanus and Harpegnathos saltator.</title>
        <authorList>
            <person name="Bonasio R."/>
            <person name="Zhang G."/>
            <person name="Ye C."/>
            <person name="Mutti N.S."/>
            <person name="Fang X."/>
            <person name="Qin N."/>
            <person name="Donahue G."/>
            <person name="Yang P."/>
            <person name="Li Q."/>
            <person name="Li C."/>
            <person name="Zhang P."/>
            <person name="Huang Z."/>
            <person name="Berger S.L."/>
            <person name="Reinberg D."/>
            <person name="Wang J."/>
            <person name="Liebig J."/>
        </authorList>
    </citation>
    <scope>NUCLEOTIDE SEQUENCE [LARGE SCALE GENOMIC DNA]</scope>
    <source>
        <strain evidence="7 8">R22 G/1</strain>
    </source>
</reference>
<dbReference type="InterPro" id="IPR045087">
    <property type="entry name" value="Cu-oxidase_fam"/>
</dbReference>
<comment type="similarity">
    <text evidence="1">Belongs to the multicopper oxidase family.</text>
</comment>
<feature type="domain" description="Plastocyanin-like" evidence="4">
    <location>
        <begin position="129"/>
        <end position="278"/>
    </location>
</feature>
<evidence type="ECO:0000259" key="6">
    <source>
        <dbReference type="Pfam" id="PF07732"/>
    </source>
</evidence>
<evidence type="ECO:0000256" key="2">
    <source>
        <dbReference type="ARBA" id="ARBA00022723"/>
    </source>
</evidence>
<feature type="domain" description="Plastocyanin-like" evidence="5">
    <location>
        <begin position="421"/>
        <end position="551"/>
    </location>
</feature>
<dbReference type="InParanoid" id="E2BAD8"/>
<dbReference type="Proteomes" id="UP000008237">
    <property type="component" value="Unassembled WGS sequence"/>
</dbReference>
<dbReference type="GO" id="GO:0005507">
    <property type="term" value="F:copper ion binding"/>
    <property type="evidence" value="ECO:0007669"/>
    <property type="project" value="InterPro"/>
</dbReference>
<keyword evidence="2" id="KW-0479">Metal-binding</keyword>
<dbReference type="SUPFAM" id="SSF49503">
    <property type="entry name" value="Cupredoxins"/>
    <property type="match status" value="3"/>
</dbReference>
<dbReference type="InterPro" id="IPR008972">
    <property type="entry name" value="Cupredoxin"/>
</dbReference>
<dbReference type="Pfam" id="PF00394">
    <property type="entry name" value="Cu-oxidase"/>
    <property type="match status" value="1"/>
</dbReference>
<dbReference type="OMA" id="TGAWAFH"/>
<keyword evidence="8" id="KW-1185">Reference proteome</keyword>
<keyword evidence="3" id="KW-0560">Oxidoreductase</keyword>
<dbReference type="GO" id="GO:0016491">
    <property type="term" value="F:oxidoreductase activity"/>
    <property type="evidence" value="ECO:0007669"/>
    <property type="project" value="UniProtKB-KW"/>
</dbReference>
<dbReference type="GO" id="GO:0005886">
    <property type="term" value="C:plasma membrane"/>
    <property type="evidence" value="ECO:0007669"/>
    <property type="project" value="TreeGrafter"/>
</dbReference>
<evidence type="ECO:0000256" key="3">
    <source>
        <dbReference type="ARBA" id="ARBA00023002"/>
    </source>
</evidence>
<dbReference type="OrthoDB" id="2121828at2759"/>
<name>E2BAD8_HARSA</name>
<organism evidence="8">
    <name type="scientific">Harpegnathos saltator</name>
    <name type="common">Jerdon's jumping ant</name>
    <dbReference type="NCBI Taxonomy" id="610380"/>
    <lineage>
        <taxon>Eukaryota</taxon>
        <taxon>Metazoa</taxon>
        <taxon>Ecdysozoa</taxon>
        <taxon>Arthropoda</taxon>
        <taxon>Hexapoda</taxon>
        <taxon>Insecta</taxon>
        <taxon>Pterygota</taxon>
        <taxon>Neoptera</taxon>
        <taxon>Endopterygota</taxon>
        <taxon>Hymenoptera</taxon>
        <taxon>Apocrita</taxon>
        <taxon>Aculeata</taxon>
        <taxon>Formicoidea</taxon>
        <taxon>Formicidae</taxon>
        <taxon>Ponerinae</taxon>
        <taxon>Ponerini</taxon>
        <taxon>Harpegnathos</taxon>
    </lineage>
</organism>
<dbReference type="CDD" id="cd13858">
    <property type="entry name" value="CuRO_1_tcLCC2_insect_like"/>
    <property type="match status" value="1"/>
</dbReference>
<feature type="domain" description="Plastocyanin-like" evidence="6">
    <location>
        <begin position="7"/>
        <end position="115"/>
    </location>
</feature>
<evidence type="ECO:0000256" key="1">
    <source>
        <dbReference type="ARBA" id="ARBA00010609"/>
    </source>
</evidence>
<dbReference type="FunFam" id="2.60.40.420:FF:000045">
    <property type="entry name" value="Laccase 2"/>
    <property type="match status" value="1"/>
</dbReference>
<dbReference type="InterPro" id="IPR033138">
    <property type="entry name" value="Cu_oxidase_CS"/>
</dbReference>
<accession>E2BAD8</accession>
<evidence type="ECO:0000259" key="5">
    <source>
        <dbReference type="Pfam" id="PF07731"/>
    </source>
</evidence>